<dbReference type="eggNOG" id="ENOG502S3FH">
    <property type="taxonomic scope" value="Eukaryota"/>
</dbReference>
<dbReference type="Gene3D" id="3.30.160.20">
    <property type="match status" value="2"/>
</dbReference>
<feature type="compositionally biased region" description="Basic and acidic residues" evidence="1">
    <location>
        <begin position="11"/>
        <end position="21"/>
    </location>
</feature>
<dbReference type="OMA" id="KYESEGS"/>
<gene>
    <name evidence="2" type="primary">Dere\GG14132</name>
    <name evidence="2" type="synonym">dere_GLEANR_14331</name>
    <name evidence="2" type="synonym">GG14132</name>
    <name evidence="2" type="ORF">Dere_GG14132</name>
</gene>
<accession>B3NGB6</accession>
<dbReference type="OrthoDB" id="6363432at2759"/>
<dbReference type="HOGENOM" id="CLU_039772_1_0_1"/>
<dbReference type="CDD" id="cd00048">
    <property type="entry name" value="DSRM_SF"/>
    <property type="match status" value="1"/>
</dbReference>
<feature type="region of interest" description="Disordered" evidence="1">
    <location>
        <begin position="73"/>
        <end position="93"/>
    </location>
</feature>
<dbReference type="KEGG" id="der:6544503"/>
<evidence type="ECO:0008006" key="4">
    <source>
        <dbReference type="Google" id="ProtNLM"/>
    </source>
</evidence>
<reference evidence="2 3" key="2">
    <citation type="journal article" date="2008" name="Bioinformatics">
        <title>Assembly reconciliation.</title>
        <authorList>
            <person name="Zimin A.V."/>
            <person name="Smith D.R."/>
            <person name="Sutton G."/>
            <person name="Yorke J.A."/>
        </authorList>
    </citation>
    <scope>NUCLEOTIDE SEQUENCE [LARGE SCALE GENOMIC DNA]</scope>
    <source>
        <strain evidence="2 3">TSC#14021-0224.01</strain>
    </source>
</reference>
<evidence type="ECO:0000313" key="2">
    <source>
        <dbReference type="EMBL" id="EDV51017.1"/>
    </source>
</evidence>
<reference evidence="2 3" key="1">
    <citation type="journal article" date="2007" name="Nature">
        <title>Evolution of genes and genomes on the Drosophila phylogeny.</title>
        <authorList>
            <consortium name="Drosophila 12 Genomes Consortium"/>
            <person name="Clark A.G."/>
            <person name="Eisen M.B."/>
            <person name="Smith D.R."/>
            <person name="Bergman C.M."/>
            <person name="Oliver B."/>
            <person name="Markow T.A."/>
            <person name="Kaufman T.C."/>
            <person name="Kellis M."/>
            <person name="Gelbart W."/>
            <person name="Iyer V.N."/>
            <person name="Pollard D.A."/>
            <person name="Sackton T.B."/>
            <person name="Larracuente A.M."/>
            <person name="Singh N.D."/>
            <person name="Abad J.P."/>
            <person name="Abt D.N."/>
            <person name="Adryan B."/>
            <person name="Aguade M."/>
            <person name="Akashi H."/>
            <person name="Anderson W.W."/>
            <person name="Aquadro C.F."/>
            <person name="Ardell D.H."/>
            <person name="Arguello R."/>
            <person name="Artieri C.G."/>
            <person name="Barbash D.A."/>
            <person name="Barker D."/>
            <person name="Barsanti P."/>
            <person name="Batterham P."/>
            <person name="Batzoglou S."/>
            <person name="Begun D."/>
            <person name="Bhutkar A."/>
            <person name="Blanco E."/>
            <person name="Bosak S.A."/>
            <person name="Bradley R.K."/>
            <person name="Brand A.D."/>
            <person name="Brent M.R."/>
            <person name="Brooks A.N."/>
            <person name="Brown R.H."/>
            <person name="Butlin R.K."/>
            <person name="Caggese C."/>
            <person name="Calvi B.R."/>
            <person name="Bernardo de Carvalho A."/>
            <person name="Caspi A."/>
            <person name="Castrezana S."/>
            <person name="Celniker S.E."/>
            <person name="Chang J.L."/>
            <person name="Chapple C."/>
            <person name="Chatterji S."/>
            <person name="Chinwalla A."/>
            <person name="Civetta A."/>
            <person name="Clifton S.W."/>
            <person name="Comeron J.M."/>
            <person name="Costello J.C."/>
            <person name="Coyne J.A."/>
            <person name="Daub J."/>
            <person name="David R.G."/>
            <person name="Delcher A.L."/>
            <person name="Delehaunty K."/>
            <person name="Do C.B."/>
            <person name="Ebling H."/>
            <person name="Edwards K."/>
            <person name="Eickbush T."/>
            <person name="Evans J.D."/>
            <person name="Filipski A."/>
            <person name="Findeiss S."/>
            <person name="Freyhult E."/>
            <person name="Fulton L."/>
            <person name="Fulton R."/>
            <person name="Garcia A.C."/>
            <person name="Gardiner A."/>
            <person name="Garfield D.A."/>
            <person name="Garvin B.E."/>
            <person name="Gibson G."/>
            <person name="Gilbert D."/>
            <person name="Gnerre S."/>
            <person name="Godfrey J."/>
            <person name="Good R."/>
            <person name="Gotea V."/>
            <person name="Gravely B."/>
            <person name="Greenberg A.J."/>
            <person name="Griffiths-Jones S."/>
            <person name="Gross S."/>
            <person name="Guigo R."/>
            <person name="Gustafson E.A."/>
            <person name="Haerty W."/>
            <person name="Hahn M.W."/>
            <person name="Halligan D.L."/>
            <person name="Halpern A.L."/>
            <person name="Halter G.M."/>
            <person name="Han M.V."/>
            <person name="Heger A."/>
            <person name="Hillier L."/>
            <person name="Hinrichs A.S."/>
            <person name="Holmes I."/>
            <person name="Hoskins R.A."/>
            <person name="Hubisz M.J."/>
            <person name="Hultmark D."/>
            <person name="Huntley M.A."/>
            <person name="Jaffe D.B."/>
            <person name="Jagadeeshan S."/>
            <person name="Jeck W.R."/>
            <person name="Johnson J."/>
            <person name="Jones C.D."/>
            <person name="Jordan W.C."/>
            <person name="Karpen G.H."/>
            <person name="Kataoka E."/>
            <person name="Keightley P.D."/>
            <person name="Kheradpour P."/>
            <person name="Kirkness E.F."/>
            <person name="Koerich L.B."/>
            <person name="Kristiansen K."/>
            <person name="Kudrna D."/>
            <person name="Kulathinal R.J."/>
            <person name="Kumar S."/>
            <person name="Kwok R."/>
            <person name="Lander E."/>
            <person name="Langley C.H."/>
            <person name="Lapoint R."/>
            <person name="Lazzaro B.P."/>
            <person name="Lee S.J."/>
            <person name="Levesque L."/>
            <person name="Li R."/>
            <person name="Lin C.F."/>
            <person name="Lin M.F."/>
            <person name="Lindblad-Toh K."/>
            <person name="Llopart A."/>
            <person name="Long M."/>
            <person name="Low L."/>
            <person name="Lozovsky E."/>
            <person name="Lu J."/>
            <person name="Luo M."/>
            <person name="Machado C.A."/>
            <person name="Makalowski W."/>
            <person name="Marzo M."/>
            <person name="Matsuda M."/>
            <person name="Matzkin L."/>
            <person name="McAllister B."/>
            <person name="McBride C.S."/>
            <person name="McKernan B."/>
            <person name="McKernan K."/>
            <person name="Mendez-Lago M."/>
            <person name="Minx P."/>
            <person name="Mollenhauer M.U."/>
            <person name="Montooth K."/>
            <person name="Mount S.M."/>
            <person name="Mu X."/>
            <person name="Myers E."/>
            <person name="Negre B."/>
            <person name="Newfeld S."/>
            <person name="Nielsen R."/>
            <person name="Noor M.A."/>
            <person name="O'Grady P."/>
            <person name="Pachter L."/>
            <person name="Papaceit M."/>
            <person name="Parisi M.J."/>
            <person name="Parisi M."/>
            <person name="Parts L."/>
            <person name="Pedersen J.S."/>
            <person name="Pesole G."/>
            <person name="Phillippy A.M."/>
            <person name="Ponting C.P."/>
            <person name="Pop M."/>
            <person name="Porcelli D."/>
            <person name="Powell J.R."/>
            <person name="Prohaska S."/>
            <person name="Pruitt K."/>
            <person name="Puig M."/>
            <person name="Quesneville H."/>
            <person name="Ram K.R."/>
            <person name="Rand D."/>
            <person name="Rasmussen M.D."/>
            <person name="Reed L.K."/>
            <person name="Reenan R."/>
            <person name="Reily A."/>
            <person name="Remington K.A."/>
            <person name="Rieger T.T."/>
            <person name="Ritchie M.G."/>
            <person name="Robin C."/>
            <person name="Rogers Y.H."/>
            <person name="Rohde C."/>
            <person name="Rozas J."/>
            <person name="Rubenfield M.J."/>
            <person name="Ruiz A."/>
            <person name="Russo S."/>
            <person name="Salzberg S.L."/>
            <person name="Sanchez-Gracia A."/>
            <person name="Saranga D.J."/>
            <person name="Sato H."/>
            <person name="Schaeffer S.W."/>
            <person name="Schatz M.C."/>
            <person name="Schlenke T."/>
            <person name="Schwartz R."/>
            <person name="Segarra C."/>
            <person name="Singh R.S."/>
            <person name="Sirot L."/>
            <person name="Sirota M."/>
            <person name="Sisneros N.B."/>
            <person name="Smith C.D."/>
            <person name="Smith T.F."/>
            <person name="Spieth J."/>
            <person name="Stage D.E."/>
            <person name="Stark A."/>
            <person name="Stephan W."/>
            <person name="Strausberg R.L."/>
            <person name="Strempel S."/>
            <person name="Sturgill D."/>
            <person name="Sutton G."/>
            <person name="Sutton G.G."/>
            <person name="Tao W."/>
            <person name="Teichmann S."/>
            <person name="Tobari Y.N."/>
            <person name="Tomimura Y."/>
            <person name="Tsolas J.M."/>
            <person name="Valente V.L."/>
            <person name="Venter E."/>
            <person name="Venter J.C."/>
            <person name="Vicario S."/>
            <person name="Vieira F.G."/>
            <person name="Vilella A.J."/>
            <person name="Villasante A."/>
            <person name="Walenz B."/>
            <person name="Wang J."/>
            <person name="Wasserman M."/>
            <person name="Watts T."/>
            <person name="Wilson D."/>
            <person name="Wilson R.K."/>
            <person name="Wing R.A."/>
            <person name="Wolfner M.F."/>
            <person name="Wong A."/>
            <person name="Wong G.K."/>
            <person name="Wu C.I."/>
            <person name="Wu G."/>
            <person name="Yamamoto D."/>
            <person name="Yang H.P."/>
            <person name="Yang S.P."/>
            <person name="Yorke J.A."/>
            <person name="Yoshida K."/>
            <person name="Zdobnov E."/>
            <person name="Zhang P."/>
            <person name="Zhang Y."/>
            <person name="Zimin A.V."/>
            <person name="Baldwin J."/>
            <person name="Abdouelleil A."/>
            <person name="Abdulkadir J."/>
            <person name="Abebe A."/>
            <person name="Abera B."/>
            <person name="Abreu J."/>
            <person name="Acer S.C."/>
            <person name="Aftuck L."/>
            <person name="Alexander A."/>
            <person name="An P."/>
            <person name="Anderson E."/>
            <person name="Anderson S."/>
            <person name="Arachi H."/>
            <person name="Azer M."/>
            <person name="Bachantsang P."/>
            <person name="Barry A."/>
            <person name="Bayul T."/>
            <person name="Berlin A."/>
            <person name="Bessette D."/>
            <person name="Bloom T."/>
            <person name="Blye J."/>
            <person name="Boguslavskiy L."/>
            <person name="Bonnet C."/>
            <person name="Boukhgalter B."/>
            <person name="Bourzgui I."/>
            <person name="Brown A."/>
            <person name="Cahill P."/>
            <person name="Channer S."/>
            <person name="Cheshatsang Y."/>
            <person name="Chuda L."/>
            <person name="Citroen M."/>
            <person name="Collymore A."/>
            <person name="Cooke P."/>
            <person name="Costello M."/>
            <person name="D'Aco K."/>
            <person name="Daza R."/>
            <person name="De Haan G."/>
            <person name="DeGray S."/>
            <person name="DeMaso C."/>
            <person name="Dhargay N."/>
            <person name="Dooley K."/>
            <person name="Dooley E."/>
            <person name="Doricent M."/>
            <person name="Dorje P."/>
            <person name="Dorjee K."/>
            <person name="Dupes A."/>
            <person name="Elong R."/>
            <person name="Falk J."/>
            <person name="Farina A."/>
            <person name="Faro S."/>
            <person name="Ferguson D."/>
            <person name="Fisher S."/>
            <person name="Foley C.D."/>
            <person name="Franke A."/>
            <person name="Friedrich D."/>
            <person name="Gadbois L."/>
            <person name="Gearin G."/>
            <person name="Gearin C.R."/>
            <person name="Giannoukos G."/>
            <person name="Goode T."/>
            <person name="Graham J."/>
            <person name="Grandbois E."/>
            <person name="Grewal S."/>
            <person name="Gyaltsen K."/>
            <person name="Hafez N."/>
            <person name="Hagos B."/>
            <person name="Hall J."/>
            <person name="Henson C."/>
            <person name="Hollinger A."/>
            <person name="Honan T."/>
            <person name="Huard M.D."/>
            <person name="Hughes L."/>
            <person name="Hurhula B."/>
            <person name="Husby M.E."/>
            <person name="Kamat A."/>
            <person name="Kanga B."/>
            <person name="Kashin S."/>
            <person name="Khazanovich D."/>
            <person name="Kisner P."/>
            <person name="Lance K."/>
            <person name="Lara M."/>
            <person name="Lee W."/>
            <person name="Lennon N."/>
            <person name="Letendre F."/>
            <person name="LeVine R."/>
            <person name="Lipovsky A."/>
            <person name="Liu X."/>
            <person name="Liu J."/>
            <person name="Liu S."/>
            <person name="Lokyitsang T."/>
            <person name="Lokyitsang Y."/>
            <person name="Lubonja R."/>
            <person name="Lui A."/>
            <person name="MacDonald P."/>
            <person name="Magnisalis V."/>
            <person name="Maru K."/>
            <person name="Matthews C."/>
            <person name="McCusker W."/>
            <person name="McDonough S."/>
            <person name="Mehta T."/>
            <person name="Meldrim J."/>
            <person name="Meneus L."/>
            <person name="Mihai O."/>
            <person name="Mihalev A."/>
            <person name="Mihova T."/>
            <person name="Mittelman R."/>
            <person name="Mlenga V."/>
            <person name="Montmayeur A."/>
            <person name="Mulrain L."/>
            <person name="Navidi A."/>
            <person name="Naylor J."/>
            <person name="Negash T."/>
            <person name="Nguyen T."/>
            <person name="Nguyen N."/>
            <person name="Nicol R."/>
            <person name="Norbu C."/>
            <person name="Norbu N."/>
            <person name="Novod N."/>
            <person name="O'Neill B."/>
            <person name="Osman S."/>
            <person name="Markiewicz E."/>
            <person name="Oyono O.L."/>
            <person name="Patti C."/>
            <person name="Phunkhang P."/>
            <person name="Pierre F."/>
            <person name="Priest M."/>
            <person name="Raghuraman S."/>
            <person name="Rege F."/>
            <person name="Reyes R."/>
            <person name="Rise C."/>
            <person name="Rogov P."/>
            <person name="Ross K."/>
            <person name="Ryan E."/>
            <person name="Settipalli S."/>
            <person name="Shea T."/>
            <person name="Sherpa N."/>
            <person name="Shi L."/>
            <person name="Shih D."/>
            <person name="Sparrow T."/>
            <person name="Spaulding J."/>
            <person name="Stalker J."/>
            <person name="Stange-Thomann N."/>
            <person name="Stavropoulos S."/>
            <person name="Stone C."/>
            <person name="Strader C."/>
            <person name="Tesfaye S."/>
            <person name="Thomson T."/>
            <person name="Thoulutsang Y."/>
            <person name="Thoulutsang D."/>
            <person name="Topham K."/>
            <person name="Topping I."/>
            <person name="Tsamla T."/>
            <person name="Vassiliev H."/>
            <person name="Vo A."/>
            <person name="Wangchuk T."/>
            <person name="Wangdi T."/>
            <person name="Weiand M."/>
            <person name="Wilkinson J."/>
            <person name="Wilson A."/>
            <person name="Yadav S."/>
            <person name="Young G."/>
            <person name="Yu Q."/>
            <person name="Zembek L."/>
            <person name="Zhong D."/>
            <person name="Zimmer A."/>
            <person name="Zwirko Z."/>
            <person name="Jaffe D.B."/>
            <person name="Alvarez P."/>
            <person name="Brockman W."/>
            <person name="Butler J."/>
            <person name="Chin C."/>
            <person name="Gnerre S."/>
            <person name="Grabherr M."/>
            <person name="Kleber M."/>
            <person name="Mauceli E."/>
            <person name="MacCallum I."/>
        </authorList>
    </citation>
    <scope>NUCLEOTIDE SEQUENCE [LARGE SCALE GENOMIC DNA]</scope>
    <source>
        <strain evidence="2 3">TSC#14021-0224.01</strain>
    </source>
</reference>
<protein>
    <recommendedName>
        <fullName evidence="4">DRBM domain-containing protein</fullName>
    </recommendedName>
</protein>
<proteinExistence type="predicted"/>
<name>B3NGB6_DROER</name>
<sequence length="310" mass="34372">MKDALIPNSSAKEEALADDFQKTSPIDEGNGSAEKQTEKDLSALGIVSSEPIDNAEPEAANVLASRLEISDDKKVSMKTSNPSKQQSKKKNHKYSHARQLLHALTPKDSVMILKDLKGVTIDTMDIKRDHEGKIGARLVVNSMEYRAVGSSVNSARTAACEQALNDIFVAKMKALLAEPERDLGGDEDDLLVKLASYAIHKLFEQWSNPNIDVVALYHDMMNKQRLAIYTVKELPREWKSMHPCAVLNYMSPQSVYKNLGFTGKPPNEIFTMGISVDGNEFEAKGRSKKSIRYKLAILACNKLFGTDFPL</sequence>
<feature type="region of interest" description="Disordered" evidence="1">
    <location>
        <begin position="1"/>
        <end position="42"/>
    </location>
</feature>
<dbReference type="SUPFAM" id="SSF54768">
    <property type="entry name" value="dsRNA-binding domain-like"/>
    <property type="match status" value="1"/>
</dbReference>
<dbReference type="EMBL" id="CH954178">
    <property type="protein sequence ID" value="EDV51017.1"/>
    <property type="molecule type" value="Genomic_DNA"/>
</dbReference>
<dbReference type="PhylomeDB" id="B3NGB6"/>
<keyword evidence="3" id="KW-1185">Reference proteome</keyword>
<organism evidence="2 3">
    <name type="scientific">Drosophila erecta</name>
    <name type="common">Fruit fly</name>
    <dbReference type="NCBI Taxonomy" id="7220"/>
    <lineage>
        <taxon>Eukaryota</taxon>
        <taxon>Metazoa</taxon>
        <taxon>Ecdysozoa</taxon>
        <taxon>Arthropoda</taxon>
        <taxon>Hexapoda</taxon>
        <taxon>Insecta</taxon>
        <taxon>Pterygota</taxon>
        <taxon>Neoptera</taxon>
        <taxon>Endopterygota</taxon>
        <taxon>Diptera</taxon>
        <taxon>Brachycera</taxon>
        <taxon>Muscomorpha</taxon>
        <taxon>Ephydroidea</taxon>
        <taxon>Drosophilidae</taxon>
        <taxon>Drosophila</taxon>
        <taxon>Sophophora</taxon>
    </lineage>
</organism>
<dbReference type="AlphaFoldDB" id="B3NGB6"/>
<evidence type="ECO:0000313" key="3">
    <source>
        <dbReference type="Proteomes" id="UP000008711"/>
    </source>
</evidence>
<evidence type="ECO:0000256" key="1">
    <source>
        <dbReference type="SAM" id="MobiDB-lite"/>
    </source>
</evidence>
<dbReference type="Proteomes" id="UP000008711">
    <property type="component" value="Unassembled WGS sequence"/>
</dbReference>